<evidence type="ECO:0000313" key="2">
    <source>
        <dbReference type="Proteomes" id="UP000004110"/>
    </source>
</evidence>
<organism evidence="1 2">
    <name type="scientific">Bacteroides uniformis (strain ATCC 8492 / DSM 6597 / CCUG 4942 / CIP 103695 / JCM 5828 / KCTC 5204 / NCTC 13054 / VPI 0061)</name>
    <dbReference type="NCBI Taxonomy" id="411479"/>
    <lineage>
        <taxon>Bacteria</taxon>
        <taxon>Pseudomonadati</taxon>
        <taxon>Bacteroidota</taxon>
        <taxon>Bacteroidia</taxon>
        <taxon>Bacteroidales</taxon>
        <taxon>Bacteroidaceae</taxon>
        <taxon>Bacteroides</taxon>
    </lineage>
</organism>
<reference evidence="1" key="2">
    <citation type="submission" date="2013-11" db="EMBL/GenBank/DDBJ databases">
        <title>Draft genome sequence of Bacteroides uniformis (ATCC 8492).</title>
        <authorList>
            <person name="Sudarsanam P."/>
            <person name="Ley R."/>
            <person name="Guruge J."/>
            <person name="Turnbaugh P.J."/>
            <person name="Mahowald M."/>
            <person name="Liep D."/>
            <person name="Gordon J."/>
        </authorList>
    </citation>
    <scope>NUCLEOTIDE SEQUENCE</scope>
    <source>
        <strain evidence="1">ATCC 8492</strain>
    </source>
</reference>
<sequence length="37" mass="4633">MWKRARKPSPHFLLPIYKKQTVQHRNKITTYENRDNH</sequence>
<keyword evidence="2" id="KW-1185">Reference proteome</keyword>
<dbReference type="EMBL" id="AAYH02000038">
    <property type="protein sequence ID" value="EDO55289.1"/>
    <property type="molecule type" value="Genomic_DNA"/>
</dbReference>
<evidence type="ECO:0000313" key="1">
    <source>
        <dbReference type="EMBL" id="EDO55289.1"/>
    </source>
</evidence>
<proteinExistence type="predicted"/>
<dbReference type="AlphaFoldDB" id="A0ABC9NES1"/>
<reference evidence="1" key="1">
    <citation type="submission" date="2007-06" db="EMBL/GenBank/DDBJ databases">
        <authorList>
            <person name="Fulton L."/>
            <person name="Clifton S."/>
            <person name="Fulton B."/>
            <person name="Xu J."/>
            <person name="Minx P."/>
            <person name="Pepin K.H."/>
            <person name="Johnson M."/>
            <person name="Thiruvilangam P."/>
            <person name="Bhonagiri V."/>
            <person name="Nash W.E."/>
            <person name="Mardis E.R."/>
            <person name="Wilson R.K."/>
        </authorList>
    </citation>
    <scope>NUCLEOTIDE SEQUENCE [LARGE SCALE GENOMIC DNA]</scope>
    <source>
        <strain evidence="1">ATCC 8492</strain>
    </source>
</reference>
<protein>
    <submittedName>
        <fullName evidence="1">Uncharacterized protein</fullName>
    </submittedName>
</protein>
<gene>
    <name evidence="1" type="ORF">BACUNI_00961</name>
</gene>
<comment type="caution">
    <text evidence="1">The sequence shown here is derived from an EMBL/GenBank/DDBJ whole genome shotgun (WGS) entry which is preliminary data.</text>
</comment>
<name>A0ABC9NES1_BACUC</name>
<dbReference type="Proteomes" id="UP000004110">
    <property type="component" value="Unassembled WGS sequence"/>
</dbReference>
<accession>A0ABC9NES1</accession>